<evidence type="ECO:0000256" key="9">
    <source>
        <dbReference type="SAM" id="MobiDB-lite"/>
    </source>
</evidence>
<feature type="compositionally biased region" description="Low complexity" evidence="9">
    <location>
        <begin position="72"/>
        <end position="81"/>
    </location>
</feature>
<dbReference type="GO" id="GO:0000981">
    <property type="term" value="F:DNA-binding transcription factor activity, RNA polymerase II-specific"/>
    <property type="evidence" value="ECO:0007669"/>
    <property type="project" value="TreeGrafter"/>
</dbReference>
<evidence type="ECO:0000259" key="10">
    <source>
        <dbReference type="Pfam" id="PF16019"/>
    </source>
</evidence>
<sequence>MDGCSGSGEQLGTALQQPSQSMPRVSSLQSLDASTNSFGDNEVAEPAHPPVQFFLKATPPESRTKKRAHVINSNTPSPSTRESPRSPKKKLQKQASPKQYFSKKNNNSFPQASGSQFDYGQCTPEPPREEAMPKFSTPKWDPTATPTRSTLRKTPRTAESTASGRRLSWREISVYYFDRAQGFETVPHEGELALGMQDQHHTERSFKLNSKGQPFIGIDDDTGDLSSGEEEPMAVEKHSARHIHNMSRQQIAKVLKRAGVVVVRSGENELEQLRISRRSAGCGCPDGICLPETCQCARDGIKCQWDGHGQTYGPCSCVDEFCCENPLGRVEYNQEKVAAHHVETRQRWRDYTRTGIYKAPTRIRLDSGEANSTYCDTPPASCSRAEAPVPVPQPLDVVLPTTAPASTPKLPPSPRKTFAKTPLTPTRRQPVRATSLSRLPTPTKPVELDDIPLKQRLRRSNSANALEKMEAEPKTPRMRRSSSLPRVQPSFTSLPPATSIDAASGSALFVKPLMGTPTAPRLPLNRVSSAARLRPQIHTTPSYQQIQAGQVEEINRANIPSPPAVCISPDEDSSRPMPLPRFPVTPVYQRLKPSLLKSAASTVQLQPFLPDNNSQARLTPSRSSACLRPLATIARPFIGSPRGLTPSKSTLQLPRRVLPRTDDENKEMAFDNNWSKGPPSPRKFPKTDSFL</sequence>
<name>A0AA36CTD6_9BILA</name>
<organism evidence="11 12">
    <name type="scientific">Mesorhabditis spiculigera</name>
    <dbReference type="NCBI Taxonomy" id="96644"/>
    <lineage>
        <taxon>Eukaryota</taxon>
        <taxon>Metazoa</taxon>
        <taxon>Ecdysozoa</taxon>
        <taxon>Nematoda</taxon>
        <taxon>Chromadorea</taxon>
        <taxon>Rhabditida</taxon>
        <taxon>Rhabditina</taxon>
        <taxon>Rhabditomorpha</taxon>
        <taxon>Rhabditoidea</taxon>
        <taxon>Rhabditidae</taxon>
        <taxon>Mesorhabditinae</taxon>
        <taxon>Mesorhabditis</taxon>
    </lineage>
</organism>
<dbReference type="PRINTS" id="PR02031">
    <property type="entry name" value="CYSSERRICHNP"/>
</dbReference>
<comment type="subcellular location">
    <subcellularLocation>
        <location evidence="1">Nucleus</location>
    </subcellularLocation>
</comment>
<feature type="region of interest" description="Disordered" evidence="9">
    <location>
        <begin position="1"/>
        <end position="164"/>
    </location>
</feature>
<proteinExistence type="inferred from homology"/>
<feature type="region of interest" description="Disordered" evidence="9">
    <location>
        <begin position="401"/>
        <end position="498"/>
    </location>
</feature>
<dbReference type="InterPro" id="IPR023260">
    <property type="entry name" value="Cys/Ser-rich_nuc_prot"/>
</dbReference>
<evidence type="ECO:0000256" key="4">
    <source>
        <dbReference type="ARBA" id="ARBA00023015"/>
    </source>
</evidence>
<feature type="compositionally biased region" description="Basic and acidic residues" evidence="9">
    <location>
        <begin position="659"/>
        <end position="669"/>
    </location>
</feature>
<keyword evidence="4" id="KW-0805">Transcription regulation</keyword>
<evidence type="ECO:0000313" key="12">
    <source>
        <dbReference type="Proteomes" id="UP001177023"/>
    </source>
</evidence>
<dbReference type="PANTHER" id="PTHR13580">
    <property type="entry name" value="TGF-BETA INDUCED APOPTOSIS PROTEIN"/>
    <property type="match status" value="1"/>
</dbReference>
<keyword evidence="8" id="KW-0539">Nucleus</keyword>
<keyword evidence="3" id="KW-0053">Apoptosis</keyword>
<evidence type="ECO:0000256" key="6">
    <source>
        <dbReference type="ARBA" id="ARBA00023159"/>
    </source>
</evidence>
<feature type="region of interest" description="Disordered" evidence="9">
    <location>
        <begin position="638"/>
        <end position="691"/>
    </location>
</feature>
<feature type="compositionally biased region" description="Polar residues" evidence="9">
    <location>
        <begin position="93"/>
        <end position="118"/>
    </location>
</feature>
<evidence type="ECO:0000256" key="2">
    <source>
        <dbReference type="ARBA" id="ARBA00008548"/>
    </source>
</evidence>
<feature type="compositionally biased region" description="Polar residues" evidence="9">
    <location>
        <begin position="423"/>
        <end position="440"/>
    </location>
</feature>
<keyword evidence="5" id="KW-0238">DNA-binding</keyword>
<accession>A0AA36CTD6</accession>
<evidence type="ECO:0000256" key="5">
    <source>
        <dbReference type="ARBA" id="ARBA00023125"/>
    </source>
</evidence>
<dbReference type="PANTHER" id="PTHR13580:SF9">
    <property type="entry name" value="AXIN1 UP-REGULATED 1, ISOFORM A"/>
    <property type="match status" value="1"/>
</dbReference>
<dbReference type="Proteomes" id="UP001177023">
    <property type="component" value="Unassembled WGS sequence"/>
</dbReference>
<keyword evidence="6" id="KW-0010">Activator</keyword>
<comment type="similarity">
    <text evidence="2">Belongs to the AXUD1 family.</text>
</comment>
<dbReference type="Pfam" id="PF16019">
    <property type="entry name" value="CSRNP_N"/>
    <property type="match status" value="2"/>
</dbReference>
<dbReference type="AlphaFoldDB" id="A0AA36CTD6"/>
<dbReference type="GO" id="GO:0043565">
    <property type="term" value="F:sequence-specific DNA binding"/>
    <property type="evidence" value="ECO:0007669"/>
    <property type="project" value="TreeGrafter"/>
</dbReference>
<keyword evidence="12" id="KW-1185">Reference proteome</keyword>
<dbReference type="EMBL" id="CATQJA010002626">
    <property type="protein sequence ID" value="CAJ0574089.1"/>
    <property type="molecule type" value="Genomic_DNA"/>
</dbReference>
<keyword evidence="7" id="KW-0804">Transcription</keyword>
<dbReference type="GO" id="GO:0006915">
    <property type="term" value="P:apoptotic process"/>
    <property type="evidence" value="ECO:0007669"/>
    <property type="project" value="UniProtKB-KW"/>
</dbReference>
<feature type="non-terminal residue" evidence="11">
    <location>
        <position position="1"/>
    </location>
</feature>
<dbReference type="GO" id="GO:0005634">
    <property type="term" value="C:nucleus"/>
    <property type="evidence" value="ECO:0007669"/>
    <property type="project" value="UniProtKB-SubCell"/>
</dbReference>
<reference evidence="11" key="1">
    <citation type="submission" date="2023-06" db="EMBL/GenBank/DDBJ databases">
        <authorList>
            <person name="Delattre M."/>
        </authorList>
    </citation>
    <scope>NUCLEOTIDE SEQUENCE</scope>
    <source>
        <strain evidence="11">AF72</strain>
    </source>
</reference>
<evidence type="ECO:0000313" key="11">
    <source>
        <dbReference type="EMBL" id="CAJ0574089.1"/>
    </source>
</evidence>
<gene>
    <name evidence="11" type="ORF">MSPICULIGERA_LOCUS12430</name>
</gene>
<evidence type="ECO:0000256" key="1">
    <source>
        <dbReference type="ARBA" id="ARBA00004123"/>
    </source>
</evidence>
<feature type="domain" description="Cysteine/serine-rich nuclear protein N-terminal" evidence="10">
    <location>
        <begin position="230"/>
        <end position="347"/>
    </location>
</feature>
<feature type="compositionally biased region" description="Polar residues" evidence="9">
    <location>
        <begin position="481"/>
        <end position="496"/>
    </location>
</feature>
<protein>
    <recommendedName>
        <fullName evidence="10">Cysteine/serine-rich nuclear protein N-terminal domain-containing protein</fullName>
    </recommendedName>
</protein>
<feature type="compositionally biased region" description="Polar residues" evidence="9">
    <location>
        <begin position="7"/>
        <end position="39"/>
    </location>
</feature>
<feature type="domain" description="Cysteine/serine-rich nuclear protein N-terminal" evidence="10">
    <location>
        <begin position="165"/>
        <end position="210"/>
    </location>
</feature>
<comment type="caution">
    <text evidence="11">The sequence shown here is derived from an EMBL/GenBank/DDBJ whole genome shotgun (WGS) entry which is preliminary data.</text>
</comment>
<evidence type="ECO:0000256" key="8">
    <source>
        <dbReference type="ARBA" id="ARBA00023242"/>
    </source>
</evidence>
<evidence type="ECO:0000256" key="7">
    <source>
        <dbReference type="ARBA" id="ARBA00023163"/>
    </source>
</evidence>
<dbReference type="InterPro" id="IPR031972">
    <property type="entry name" value="CSRNP_N"/>
</dbReference>
<evidence type="ECO:0000256" key="3">
    <source>
        <dbReference type="ARBA" id="ARBA00022703"/>
    </source>
</evidence>